<name>A0A919AXV8_9PROT</name>
<dbReference type="Proteomes" id="UP000630923">
    <property type="component" value="Unassembled WGS sequence"/>
</dbReference>
<organism evidence="1 2">
    <name type="scientific">Kordiimonas sediminis</name>
    <dbReference type="NCBI Taxonomy" id="1735581"/>
    <lineage>
        <taxon>Bacteria</taxon>
        <taxon>Pseudomonadati</taxon>
        <taxon>Pseudomonadota</taxon>
        <taxon>Alphaproteobacteria</taxon>
        <taxon>Kordiimonadales</taxon>
        <taxon>Kordiimonadaceae</taxon>
        <taxon>Kordiimonas</taxon>
    </lineage>
</organism>
<accession>A0A919AXV8</accession>
<reference evidence="1" key="2">
    <citation type="submission" date="2020-09" db="EMBL/GenBank/DDBJ databases">
        <authorList>
            <person name="Sun Q."/>
            <person name="Kim S."/>
        </authorList>
    </citation>
    <scope>NUCLEOTIDE SEQUENCE</scope>
    <source>
        <strain evidence="1">KCTC 42590</strain>
    </source>
</reference>
<sequence>MTKKCSQKSNINRRDFLSGVALTGVALGMSPLDAVAQGLVSADGVWTYPPAKTGLRGNHVGSFEVAHAISWEGKQYDRPKKIIDDPYDLVIVGGGISGLSAAHLARKKLGEKAKILILDNHDDFGGHAKRNEFKVDGKTLIGYGGSQSIDTPSSYSDEAMGVLTDIGIDTEKFYRYYDRSFFARNKLGSATFLPATGTLHRRSTRGMWTWETEEEKAELIKVIASLPLSQSDKEAAYSLWVDNADWLSDMTREDKISYLRSTAYLDCLKKYAGVSDDFCDLIRDEEKGYWGFGWDALSGLEAVRLWRPETYGLGLDPATVPDPYTGEDPYIFHFPDGNAGIARLLVARLVPDALDRNTMETVVKTQVHYDRLDRVSNPTRIRLNSTVVNASNTKNGAEITYVRDGKVERVVATKAIMACYNHILPHIMSDMPDTQKEALQEVEKIPLCYINVAVRNWKPWATAGIQEIYAPEGIIYRATLDFPVSMGGYLYPESPEEPALLHLVHIPNVPGLTPKEQHRGGRYEMYGLTFADYEEAIRDFLTGALGQYGFDFDRDVADITVNRWPHGYAYEYNELYDDPSFGPYHGSKGGEDKGPHVLGRQTVGNIAIANSDAAAYAYVNGAIDAAALAVKELYG</sequence>
<dbReference type="SUPFAM" id="SSF51905">
    <property type="entry name" value="FAD/NAD(P)-binding domain"/>
    <property type="match status" value="1"/>
</dbReference>
<reference evidence="1" key="1">
    <citation type="journal article" date="2014" name="Int. J. Syst. Evol. Microbiol.">
        <title>Complete genome sequence of Corynebacterium casei LMG S-19264T (=DSM 44701T), isolated from a smear-ripened cheese.</title>
        <authorList>
            <consortium name="US DOE Joint Genome Institute (JGI-PGF)"/>
            <person name="Walter F."/>
            <person name="Albersmeier A."/>
            <person name="Kalinowski J."/>
            <person name="Ruckert C."/>
        </authorList>
    </citation>
    <scope>NUCLEOTIDE SEQUENCE</scope>
    <source>
        <strain evidence="1">KCTC 42590</strain>
    </source>
</reference>
<gene>
    <name evidence="1" type="primary">spdH</name>
    <name evidence="1" type="ORF">GCM10017044_27880</name>
</gene>
<protein>
    <submittedName>
        <fullName evidence="1">Spermidine dehydrogenase SpdH</fullName>
    </submittedName>
</protein>
<dbReference type="InterPro" id="IPR019546">
    <property type="entry name" value="TAT_signal_bac_arc"/>
</dbReference>
<dbReference type="InterPro" id="IPR036188">
    <property type="entry name" value="FAD/NAD-bd_sf"/>
</dbReference>
<dbReference type="RefSeq" id="WP_191254280.1">
    <property type="nucleotide sequence ID" value="NZ_BNCI01000002.1"/>
</dbReference>
<dbReference type="NCBIfam" id="TIGR01409">
    <property type="entry name" value="TAT_signal_seq"/>
    <property type="match status" value="1"/>
</dbReference>
<evidence type="ECO:0000313" key="2">
    <source>
        <dbReference type="Proteomes" id="UP000630923"/>
    </source>
</evidence>
<evidence type="ECO:0000313" key="1">
    <source>
        <dbReference type="EMBL" id="GHF30900.1"/>
    </source>
</evidence>
<dbReference type="EMBL" id="BNCI01000002">
    <property type="protein sequence ID" value="GHF30900.1"/>
    <property type="molecule type" value="Genomic_DNA"/>
</dbReference>
<comment type="caution">
    <text evidence="1">The sequence shown here is derived from an EMBL/GenBank/DDBJ whole genome shotgun (WGS) entry which is preliminary data.</text>
</comment>
<proteinExistence type="predicted"/>
<dbReference type="AlphaFoldDB" id="A0A919AXV8"/>
<keyword evidence="2" id="KW-1185">Reference proteome</keyword>
<dbReference type="InterPro" id="IPR006311">
    <property type="entry name" value="TAT_signal"/>
</dbReference>
<dbReference type="Gene3D" id="3.50.50.60">
    <property type="entry name" value="FAD/NAD(P)-binding domain"/>
    <property type="match status" value="2"/>
</dbReference>
<dbReference type="PROSITE" id="PS51318">
    <property type="entry name" value="TAT"/>
    <property type="match status" value="1"/>
</dbReference>
<dbReference type="Pfam" id="PF13450">
    <property type="entry name" value="NAD_binding_8"/>
    <property type="match status" value="1"/>
</dbReference>